<dbReference type="Proteomes" id="UP000054018">
    <property type="component" value="Unassembled WGS sequence"/>
</dbReference>
<evidence type="ECO:0000313" key="2">
    <source>
        <dbReference type="Proteomes" id="UP000054018"/>
    </source>
</evidence>
<protein>
    <submittedName>
        <fullName evidence="1">Uncharacterized protein</fullName>
    </submittedName>
</protein>
<accession>A0A0C9Y9Y3</accession>
<sequence>SPPIHIIPDAVNVISRLSLTRPSRKLGFPLCSTRAFKRCIFRCIRPSASKDIAHSLEKGL</sequence>
<dbReference type="HOGENOM" id="CLU_197743_0_0_1"/>
<organism evidence="1 2">
    <name type="scientific">Pisolithus microcarpus 441</name>
    <dbReference type="NCBI Taxonomy" id="765257"/>
    <lineage>
        <taxon>Eukaryota</taxon>
        <taxon>Fungi</taxon>
        <taxon>Dikarya</taxon>
        <taxon>Basidiomycota</taxon>
        <taxon>Agaricomycotina</taxon>
        <taxon>Agaricomycetes</taxon>
        <taxon>Agaricomycetidae</taxon>
        <taxon>Boletales</taxon>
        <taxon>Sclerodermatineae</taxon>
        <taxon>Pisolithaceae</taxon>
        <taxon>Pisolithus</taxon>
    </lineage>
</organism>
<dbReference type="EMBL" id="KN834380">
    <property type="protein sequence ID" value="KIK10879.1"/>
    <property type="molecule type" value="Genomic_DNA"/>
</dbReference>
<reference evidence="2" key="2">
    <citation type="submission" date="2015-01" db="EMBL/GenBank/DDBJ databases">
        <title>Evolutionary Origins and Diversification of the Mycorrhizal Mutualists.</title>
        <authorList>
            <consortium name="DOE Joint Genome Institute"/>
            <consortium name="Mycorrhizal Genomics Consortium"/>
            <person name="Kohler A."/>
            <person name="Kuo A."/>
            <person name="Nagy L.G."/>
            <person name="Floudas D."/>
            <person name="Copeland A."/>
            <person name="Barry K.W."/>
            <person name="Cichocki N."/>
            <person name="Veneault-Fourrey C."/>
            <person name="LaButti K."/>
            <person name="Lindquist E.A."/>
            <person name="Lipzen A."/>
            <person name="Lundell T."/>
            <person name="Morin E."/>
            <person name="Murat C."/>
            <person name="Riley R."/>
            <person name="Ohm R."/>
            <person name="Sun H."/>
            <person name="Tunlid A."/>
            <person name="Henrissat B."/>
            <person name="Grigoriev I.V."/>
            <person name="Hibbett D.S."/>
            <person name="Martin F."/>
        </authorList>
    </citation>
    <scope>NUCLEOTIDE SEQUENCE [LARGE SCALE GENOMIC DNA]</scope>
    <source>
        <strain evidence="2">441</strain>
    </source>
</reference>
<keyword evidence="2" id="KW-1185">Reference proteome</keyword>
<reference evidence="1 2" key="1">
    <citation type="submission" date="2014-04" db="EMBL/GenBank/DDBJ databases">
        <authorList>
            <consortium name="DOE Joint Genome Institute"/>
            <person name="Kuo A."/>
            <person name="Kohler A."/>
            <person name="Costa M.D."/>
            <person name="Nagy L.G."/>
            <person name="Floudas D."/>
            <person name="Copeland A."/>
            <person name="Barry K.W."/>
            <person name="Cichocki N."/>
            <person name="Veneault-Fourrey C."/>
            <person name="LaButti K."/>
            <person name="Lindquist E.A."/>
            <person name="Lipzen A."/>
            <person name="Lundell T."/>
            <person name="Morin E."/>
            <person name="Murat C."/>
            <person name="Sun H."/>
            <person name="Tunlid A."/>
            <person name="Henrissat B."/>
            <person name="Grigoriev I.V."/>
            <person name="Hibbett D.S."/>
            <person name="Martin F."/>
            <person name="Nordberg H.P."/>
            <person name="Cantor M.N."/>
            <person name="Hua S.X."/>
        </authorList>
    </citation>
    <scope>NUCLEOTIDE SEQUENCE [LARGE SCALE GENOMIC DNA]</scope>
    <source>
        <strain evidence="1 2">441</strain>
    </source>
</reference>
<feature type="non-terminal residue" evidence="1">
    <location>
        <position position="1"/>
    </location>
</feature>
<name>A0A0C9Y9Y3_9AGAM</name>
<evidence type="ECO:0000313" key="1">
    <source>
        <dbReference type="EMBL" id="KIK10879.1"/>
    </source>
</evidence>
<gene>
    <name evidence="1" type="ORF">PISMIDRAFT_690719</name>
</gene>
<dbReference type="AlphaFoldDB" id="A0A0C9Y9Y3"/>
<proteinExistence type="predicted"/>